<dbReference type="Pfam" id="PF01535">
    <property type="entry name" value="PPR"/>
    <property type="match status" value="5"/>
</dbReference>
<dbReference type="InterPro" id="IPR002885">
    <property type="entry name" value="PPR_rpt"/>
</dbReference>
<comment type="similarity">
    <text evidence="2">Belongs to the PPR family. PCMP-E subfamily.</text>
</comment>
<dbReference type="SUPFAM" id="SSF48452">
    <property type="entry name" value="TPR-like"/>
    <property type="match status" value="1"/>
</dbReference>
<dbReference type="FunFam" id="1.25.40.10:FF:000280">
    <property type="entry name" value="Pentatricopeptide repeat-containing protein"/>
    <property type="match status" value="1"/>
</dbReference>
<dbReference type="Proteomes" id="UP000323000">
    <property type="component" value="Chromosome 12"/>
</dbReference>
<feature type="repeat" description="PPR" evidence="3">
    <location>
        <begin position="667"/>
        <end position="697"/>
    </location>
</feature>
<sequence>MTCKNVLRRNLHTLSTSYNVHGFPSKTPQSYINYSRLLSSCKDFKSLLQIHGRLIVSGFKQDSSVNTHLVKSYSLFHKCDSARIVFDSTPNPHVVLYNSLIRAYTRTNQHKEALKLYYLMKERNLEPDKYTFTFVLKACTGVLDLEEGFLVHKQIVDKGLECDQFIGTGLVDMYGKMGELRLAREVFDKMPNRDVVAWNAIIAGLSQSSDPHEALEFFKSMRFSGVEPDKVSFLNLVPAVSKLADMDSCRSIHGYVIKRGFDEVLSNGLIDMYCKCGDALVARHVFDRVRVKNDVSWGTMMAGYAHNGCFFMVLELFDQIKNENLKMNKVSAGSALSAAGEMGDLEKGKEIQDCVMQQYIDIDILLATSIMNMYAKCGELEKAKKLFGELPEKDLVAWSSIIAAFVQSGYPKEAISIFRDMQTNYLRPNSITLMSILPACAQLSLLRLGKSVHCYALRANIDSDISTGTALVSMYAKCRFFRGALTVFNTMPCKDVIAWNALINGYIQNGFPYRAIEIFHELGLSEISPDSGTMVSLLQACVLLNDLDLGSYIHGQIIKYAFQSDIHVMNALVDVYAKCGNLSSAEMLFYRTDFGKDEVSWNIIIAGYMHNGHAKDSISAFHHMRLENFQPNVVTIVSVLPATAYLAALTEGMAIHACIIRMGFQSNTLVGNSLIDMYAKCGRLNYAEKYFDEMEYKDTVSWNAMLAGHAVHGQGNRAIALFSLMQERHFEVDSVSFVNVLSACRHSGLVEEGRKIFDSMRENHRVVPDLDHYACMVDLLSRAGLSDEALEFIKKMPIKPDAGVWGALLSACREHSNVQMGEVALDHLVKLEPENPTNYVVLTSIYAQSGRWNDADKTKSKMNERGLMKTPGCSWVEVNNQIRAFRVGDENCP</sequence>
<dbReference type="GO" id="GO:0009451">
    <property type="term" value="P:RNA modification"/>
    <property type="evidence" value="ECO:0007669"/>
    <property type="project" value="InterPro"/>
</dbReference>
<keyword evidence="1" id="KW-0677">Repeat</keyword>
<dbReference type="FunFam" id="1.25.40.10:FF:000031">
    <property type="entry name" value="Pentatricopeptide repeat-containing protein mitochondrial"/>
    <property type="match status" value="1"/>
</dbReference>
<organism evidence="4 5">
    <name type="scientific">Acer yangbiense</name>
    <dbReference type="NCBI Taxonomy" id="1000413"/>
    <lineage>
        <taxon>Eukaryota</taxon>
        <taxon>Viridiplantae</taxon>
        <taxon>Streptophyta</taxon>
        <taxon>Embryophyta</taxon>
        <taxon>Tracheophyta</taxon>
        <taxon>Spermatophyta</taxon>
        <taxon>Magnoliopsida</taxon>
        <taxon>eudicotyledons</taxon>
        <taxon>Gunneridae</taxon>
        <taxon>Pentapetalae</taxon>
        <taxon>rosids</taxon>
        <taxon>malvids</taxon>
        <taxon>Sapindales</taxon>
        <taxon>Sapindaceae</taxon>
        <taxon>Hippocastanoideae</taxon>
        <taxon>Acereae</taxon>
        <taxon>Acer</taxon>
    </lineage>
</organism>
<evidence type="ECO:0000256" key="3">
    <source>
        <dbReference type="PROSITE-ProRule" id="PRU00708"/>
    </source>
</evidence>
<feature type="repeat" description="PPR" evidence="3">
    <location>
        <begin position="394"/>
        <end position="428"/>
    </location>
</feature>
<proteinExistence type="inferred from homology"/>
<accession>A0A5C7GYZ9</accession>
<dbReference type="PANTHER" id="PTHR24015">
    <property type="entry name" value="OS07G0578800 PROTEIN-RELATED"/>
    <property type="match status" value="1"/>
</dbReference>
<dbReference type="Pfam" id="PF13041">
    <property type="entry name" value="PPR_2"/>
    <property type="match status" value="6"/>
</dbReference>
<feature type="repeat" description="PPR" evidence="3">
    <location>
        <begin position="495"/>
        <end position="529"/>
    </location>
</feature>
<gene>
    <name evidence="4" type="ORF">EZV62_025600</name>
</gene>
<dbReference type="EMBL" id="VAHF01000012">
    <property type="protein sequence ID" value="TXG49725.1"/>
    <property type="molecule type" value="Genomic_DNA"/>
</dbReference>
<feature type="repeat" description="PPR" evidence="3">
    <location>
        <begin position="733"/>
        <end position="767"/>
    </location>
</feature>
<evidence type="ECO:0000313" key="4">
    <source>
        <dbReference type="EMBL" id="TXG49725.1"/>
    </source>
</evidence>
<dbReference type="PANTHER" id="PTHR24015:SF1832">
    <property type="entry name" value="OS03G0241800 PROTEIN"/>
    <property type="match status" value="1"/>
</dbReference>
<dbReference type="InterPro" id="IPR046960">
    <property type="entry name" value="PPR_At4g14850-like_plant"/>
</dbReference>
<evidence type="ECO:0000256" key="2">
    <source>
        <dbReference type="ARBA" id="ARBA00061659"/>
    </source>
</evidence>
<keyword evidence="5" id="KW-1185">Reference proteome</keyword>
<dbReference type="FunFam" id="1.25.40.10:FF:000344">
    <property type="entry name" value="Pentatricopeptide repeat-containing protein"/>
    <property type="match status" value="1"/>
</dbReference>
<feature type="repeat" description="PPR" evidence="3">
    <location>
        <begin position="293"/>
        <end position="327"/>
    </location>
</feature>
<dbReference type="Pfam" id="PF20431">
    <property type="entry name" value="E_motif"/>
    <property type="match status" value="1"/>
</dbReference>
<dbReference type="FunFam" id="1.25.40.10:FF:000073">
    <property type="entry name" value="Pentatricopeptide repeat-containing protein chloroplastic"/>
    <property type="match status" value="3"/>
</dbReference>
<comment type="caution">
    <text evidence="4">The sequence shown here is derived from an EMBL/GenBank/DDBJ whole genome shotgun (WGS) entry which is preliminary data.</text>
</comment>
<dbReference type="GO" id="GO:0003723">
    <property type="term" value="F:RNA binding"/>
    <property type="evidence" value="ECO:0007669"/>
    <property type="project" value="InterPro"/>
</dbReference>
<feature type="repeat" description="PPR" evidence="3">
    <location>
        <begin position="597"/>
        <end position="631"/>
    </location>
</feature>
<evidence type="ECO:0000313" key="5">
    <source>
        <dbReference type="Proteomes" id="UP000323000"/>
    </source>
</evidence>
<dbReference type="PROSITE" id="PS51375">
    <property type="entry name" value="PPR"/>
    <property type="match status" value="9"/>
</dbReference>
<dbReference type="OrthoDB" id="185373at2759"/>
<feature type="repeat" description="PPR" evidence="3">
    <location>
        <begin position="698"/>
        <end position="732"/>
    </location>
</feature>
<dbReference type="AlphaFoldDB" id="A0A5C7GYZ9"/>
<evidence type="ECO:0008006" key="6">
    <source>
        <dbReference type="Google" id="ProtNLM"/>
    </source>
</evidence>
<reference evidence="5" key="1">
    <citation type="journal article" date="2019" name="Gigascience">
        <title>De novo genome assembly of the endangered Acer yangbiense, a plant species with extremely small populations endemic to Yunnan Province, China.</title>
        <authorList>
            <person name="Yang J."/>
            <person name="Wariss H.M."/>
            <person name="Tao L."/>
            <person name="Zhang R."/>
            <person name="Yun Q."/>
            <person name="Hollingsworth P."/>
            <person name="Dao Z."/>
            <person name="Luo G."/>
            <person name="Guo H."/>
            <person name="Ma Y."/>
            <person name="Sun W."/>
        </authorList>
    </citation>
    <scope>NUCLEOTIDE SEQUENCE [LARGE SCALE GENOMIC DNA]</scope>
    <source>
        <strain evidence="5">cv. Malutang</strain>
    </source>
</reference>
<name>A0A5C7GYZ9_9ROSI</name>
<dbReference type="InterPro" id="IPR011990">
    <property type="entry name" value="TPR-like_helical_dom_sf"/>
</dbReference>
<protein>
    <recommendedName>
        <fullName evidence="6">Pentacotripeptide-repeat region of PRORP domain-containing protein</fullName>
    </recommendedName>
</protein>
<evidence type="ECO:0000256" key="1">
    <source>
        <dbReference type="ARBA" id="ARBA00022737"/>
    </source>
</evidence>
<feature type="repeat" description="PPR" evidence="3">
    <location>
        <begin position="194"/>
        <end position="228"/>
    </location>
</feature>
<dbReference type="NCBIfam" id="TIGR00756">
    <property type="entry name" value="PPR"/>
    <property type="match status" value="10"/>
</dbReference>
<dbReference type="Gene3D" id="1.25.40.10">
    <property type="entry name" value="Tetratricopeptide repeat domain"/>
    <property type="match status" value="8"/>
</dbReference>
<feature type="repeat" description="PPR" evidence="3">
    <location>
        <begin position="93"/>
        <end position="127"/>
    </location>
</feature>
<dbReference type="InterPro" id="IPR046848">
    <property type="entry name" value="E_motif"/>
</dbReference>